<dbReference type="PANTHER" id="PTHR45832">
    <property type="entry name" value="SERINE/THREONINE-PROTEIN KINASE SAMKA-RELATED-RELATED"/>
    <property type="match status" value="1"/>
</dbReference>
<dbReference type="EMBL" id="AF406785">
    <property type="protein sequence ID" value="AAL28057.1"/>
    <property type="molecule type" value="Genomic_DNA"/>
</dbReference>
<evidence type="ECO:0000256" key="2">
    <source>
        <dbReference type="ARBA" id="ARBA00022741"/>
    </source>
</evidence>
<dbReference type="InterPro" id="IPR051931">
    <property type="entry name" value="PAK3-like"/>
</dbReference>
<reference evidence="6" key="1">
    <citation type="journal article" date="2001" name="Mol. Biochem. Parasitol.">
        <title>Alpha and beta subunits of pyruvate dehydrogenase E1 from the microsporidian Nosema locustae: mitochondrion-derived carbon metabolism in microsporidia.</title>
        <authorList>
            <person name="Fast N.M."/>
            <person name="Keeling P.J."/>
        </authorList>
    </citation>
    <scope>NUCLEOTIDE SEQUENCE</scope>
</reference>
<dbReference type="InterPro" id="IPR011009">
    <property type="entry name" value="Kinase-like_dom_sf"/>
</dbReference>
<dbReference type="GO" id="GO:0005524">
    <property type="term" value="F:ATP binding"/>
    <property type="evidence" value="ECO:0007669"/>
    <property type="project" value="UniProtKB-KW"/>
</dbReference>
<protein>
    <submittedName>
        <fullName evidence="6">Calmodulin-dependent protein kinase</fullName>
    </submittedName>
</protein>
<dbReference type="InterPro" id="IPR000719">
    <property type="entry name" value="Prot_kinase_dom"/>
</dbReference>
<dbReference type="AlphaFoldDB" id="Q95VS3"/>
<name>Q95VS3_ANTLO</name>
<accession>Q95VS3</accession>
<proteinExistence type="inferred from homology"/>
<keyword evidence="3" id="KW-0067">ATP-binding</keyword>
<feature type="transmembrane region" description="Helical" evidence="4">
    <location>
        <begin position="29"/>
        <end position="49"/>
    </location>
</feature>
<keyword evidence="4" id="KW-0812">Transmembrane</keyword>
<dbReference type="GO" id="GO:0004672">
    <property type="term" value="F:protein kinase activity"/>
    <property type="evidence" value="ECO:0007669"/>
    <property type="project" value="InterPro"/>
</dbReference>
<organism evidence="6">
    <name type="scientific">Antonospora locustae</name>
    <name type="common">Microsporidian parasite</name>
    <name type="synonym">Nosema locustae</name>
    <dbReference type="NCBI Taxonomy" id="278021"/>
    <lineage>
        <taxon>Eukaryota</taxon>
        <taxon>Fungi</taxon>
        <taxon>Fungi incertae sedis</taxon>
        <taxon>Microsporidia</taxon>
        <taxon>Antonospora</taxon>
    </lineage>
</organism>
<dbReference type="PANTHER" id="PTHR45832:SF22">
    <property type="entry name" value="SERINE_THREONINE-PROTEIN KINASE SAMKA-RELATED"/>
    <property type="match status" value="1"/>
</dbReference>
<evidence type="ECO:0000256" key="3">
    <source>
        <dbReference type="ARBA" id="ARBA00022840"/>
    </source>
</evidence>
<gene>
    <name evidence="6" type="primary">cmpk</name>
</gene>
<feature type="domain" description="Protein kinase" evidence="5">
    <location>
        <begin position="91"/>
        <end position="354"/>
    </location>
</feature>
<comment type="similarity">
    <text evidence="1">Belongs to the protein kinase superfamily. STE Ser/Thr protein kinase family. STE20 subfamily.</text>
</comment>
<keyword evidence="4" id="KW-1133">Transmembrane helix</keyword>
<dbReference type="Pfam" id="PF00069">
    <property type="entry name" value="Pkinase"/>
    <property type="match status" value="1"/>
</dbReference>
<evidence type="ECO:0000259" key="5">
    <source>
        <dbReference type="PROSITE" id="PS50011"/>
    </source>
</evidence>
<evidence type="ECO:0000313" key="6">
    <source>
        <dbReference type="EMBL" id="AAL28057.1"/>
    </source>
</evidence>
<keyword evidence="6" id="KW-0418">Kinase</keyword>
<dbReference type="SMART" id="SM00220">
    <property type="entry name" value="S_TKc"/>
    <property type="match status" value="1"/>
</dbReference>
<keyword evidence="4" id="KW-0472">Membrane</keyword>
<dbReference type="SUPFAM" id="SSF56112">
    <property type="entry name" value="Protein kinase-like (PK-like)"/>
    <property type="match status" value="1"/>
</dbReference>
<evidence type="ECO:0000256" key="4">
    <source>
        <dbReference type="SAM" id="Phobius"/>
    </source>
</evidence>
<keyword evidence="6" id="KW-0808">Transferase</keyword>
<evidence type="ECO:0000256" key="1">
    <source>
        <dbReference type="ARBA" id="ARBA00008874"/>
    </source>
</evidence>
<keyword evidence="2" id="KW-0547">Nucleotide-binding</keyword>
<sequence length="367" mass="42924">MKKELHEIWDVCIASTRQKANAMFRKRSFIRRMFVLAVIVLFLITKKILNSMAREQISRNVFIAIDSHVDTCLATSDRREQNTKFRAFSNSLGLRPIKMTPYTAVLLYTGNAKPVVIKRVIFREDSPSQEDAISRVVQHKNIMRTYKTFRSSFVNRKNERQTIIWLISEYLSLRLSHRYVNRNEEIIRRIVRDVLQALEYLHRMNIAHLDIKIENIMGKETDGAVRFKLIDLGYGRMLDNDVGGREMSETYIPTKSYGTFPYKPPEVVRENIHGLKSDIYCLGAVAWFLSLGRTPFYTDGERDLQAFRRFLAGGVRVRFREDTSPALQDFVIQCMHPSARERPSAFQLLNHHFVTREPHVRQFSDTQ</sequence>
<dbReference type="Gene3D" id="1.10.510.10">
    <property type="entry name" value="Transferase(Phosphotransferase) domain 1"/>
    <property type="match status" value="1"/>
</dbReference>
<dbReference type="PROSITE" id="PS50011">
    <property type="entry name" value="PROTEIN_KINASE_DOM"/>
    <property type="match status" value="1"/>
</dbReference>